<evidence type="ECO:0000313" key="1">
    <source>
        <dbReference type="EMBL" id="CDW50469.1"/>
    </source>
</evidence>
<dbReference type="AlphaFoldDB" id="A0A0K2VJ41"/>
<name>A0A0K2VJ41_LEPSM</name>
<accession>A0A0K2VJ41</accession>
<dbReference type="EMBL" id="HACA01033108">
    <property type="protein sequence ID" value="CDW50469.1"/>
    <property type="molecule type" value="Transcribed_RNA"/>
</dbReference>
<sequence>MNQRPLLLKYVQHLVGLLHFLSGPSSSWSQVTSIQQETKLEAFFLQLIP</sequence>
<protein>
    <submittedName>
        <fullName evidence="1">Uncharacterized protein</fullName>
    </submittedName>
</protein>
<reference evidence="1" key="1">
    <citation type="submission" date="2014-05" db="EMBL/GenBank/DDBJ databases">
        <authorList>
            <person name="Chronopoulou M."/>
        </authorList>
    </citation>
    <scope>NUCLEOTIDE SEQUENCE</scope>
    <source>
        <tissue evidence="1">Whole organism</tissue>
    </source>
</reference>
<organism evidence="1">
    <name type="scientific">Lepeophtheirus salmonis</name>
    <name type="common">Salmon louse</name>
    <name type="synonym">Caligus salmonis</name>
    <dbReference type="NCBI Taxonomy" id="72036"/>
    <lineage>
        <taxon>Eukaryota</taxon>
        <taxon>Metazoa</taxon>
        <taxon>Ecdysozoa</taxon>
        <taxon>Arthropoda</taxon>
        <taxon>Crustacea</taxon>
        <taxon>Multicrustacea</taxon>
        <taxon>Hexanauplia</taxon>
        <taxon>Copepoda</taxon>
        <taxon>Siphonostomatoida</taxon>
        <taxon>Caligidae</taxon>
        <taxon>Lepeophtheirus</taxon>
    </lineage>
</organism>
<proteinExistence type="predicted"/>